<sequence>KQIKIESNDISIHTKLTTYEAHMNPLKRSHKLYNSTSSIHFANFSILSLPNSNLLKLDNVNADSTRVSNLQNLLQLCAKTNSSMAGRTCHAQIIRVGFQTDILTSNMLINMYSKCSLVKDARKVFDEMPLKSVVSWNTMIGALTKISEEQQALMLFIQMLREGTLFNEFTIS</sequence>
<dbReference type="EMBL" id="JAMSHJ010000006">
    <property type="protein sequence ID" value="KAI5401587.1"/>
    <property type="molecule type" value="Genomic_DNA"/>
</dbReference>
<organism evidence="3 4">
    <name type="scientific">Pisum sativum</name>
    <name type="common">Garden pea</name>
    <name type="synonym">Lathyrus oleraceus</name>
    <dbReference type="NCBI Taxonomy" id="3888"/>
    <lineage>
        <taxon>Eukaryota</taxon>
        <taxon>Viridiplantae</taxon>
        <taxon>Streptophyta</taxon>
        <taxon>Embryophyta</taxon>
        <taxon>Tracheophyta</taxon>
        <taxon>Spermatophyta</taxon>
        <taxon>Magnoliopsida</taxon>
        <taxon>eudicotyledons</taxon>
        <taxon>Gunneridae</taxon>
        <taxon>Pentapetalae</taxon>
        <taxon>rosids</taxon>
        <taxon>fabids</taxon>
        <taxon>Fabales</taxon>
        <taxon>Fabaceae</taxon>
        <taxon>Papilionoideae</taxon>
        <taxon>50 kb inversion clade</taxon>
        <taxon>NPAAA clade</taxon>
        <taxon>Hologalegina</taxon>
        <taxon>IRL clade</taxon>
        <taxon>Fabeae</taxon>
        <taxon>Lathyrus</taxon>
    </lineage>
</organism>
<dbReference type="NCBIfam" id="TIGR00756">
    <property type="entry name" value="PPR"/>
    <property type="match status" value="2"/>
</dbReference>
<dbReference type="Proteomes" id="UP001058974">
    <property type="component" value="Chromosome 6"/>
</dbReference>
<evidence type="ECO:0000256" key="1">
    <source>
        <dbReference type="ARBA" id="ARBA00022737"/>
    </source>
</evidence>
<dbReference type="GO" id="GO:0009451">
    <property type="term" value="P:RNA modification"/>
    <property type="evidence" value="ECO:0007669"/>
    <property type="project" value="InterPro"/>
</dbReference>
<evidence type="ECO:0008006" key="5">
    <source>
        <dbReference type="Google" id="ProtNLM"/>
    </source>
</evidence>
<dbReference type="PROSITE" id="PS51375">
    <property type="entry name" value="PPR"/>
    <property type="match status" value="1"/>
</dbReference>
<dbReference type="InterPro" id="IPR046960">
    <property type="entry name" value="PPR_At4g14850-like_plant"/>
</dbReference>
<dbReference type="Pfam" id="PF01535">
    <property type="entry name" value="PPR"/>
    <property type="match status" value="1"/>
</dbReference>
<name>A0A9D5A8A9_PEA</name>
<accession>A0A9D5A8A9</accession>
<gene>
    <name evidence="3" type="ORF">KIW84_066168</name>
</gene>
<evidence type="ECO:0000313" key="4">
    <source>
        <dbReference type="Proteomes" id="UP001058974"/>
    </source>
</evidence>
<evidence type="ECO:0000256" key="2">
    <source>
        <dbReference type="PROSITE-ProRule" id="PRU00708"/>
    </source>
</evidence>
<dbReference type="Pfam" id="PF13041">
    <property type="entry name" value="PPR_2"/>
    <property type="match status" value="1"/>
</dbReference>
<keyword evidence="4" id="KW-1185">Reference proteome</keyword>
<dbReference type="InterPro" id="IPR002885">
    <property type="entry name" value="PPR_rpt"/>
</dbReference>
<dbReference type="Gene3D" id="1.25.40.10">
    <property type="entry name" value="Tetratricopeptide repeat domain"/>
    <property type="match status" value="1"/>
</dbReference>
<dbReference type="GO" id="GO:0003723">
    <property type="term" value="F:RNA binding"/>
    <property type="evidence" value="ECO:0007669"/>
    <property type="project" value="InterPro"/>
</dbReference>
<dbReference type="InterPro" id="IPR011990">
    <property type="entry name" value="TPR-like_helical_dom_sf"/>
</dbReference>
<dbReference type="PANTHER" id="PTHR47926">
    <property type="entry name" value="PENTATRICOPEPTIDE REPEAT-CONTAINING PROTEIN"/>
    <property type="match status" value="1"/>
</dbReference>
<dbReference type="FunFam" id="1.25.40.10:FF:000396">
    <property type="entry name" value="Pentatricopeptide repeat-containing protein At2g36730"/>
    <property type="match status" value="1"/>
</dbReference>
<feature type="non-terminal residue" evidence="3">
    <location>
        <position position="1"/>
    </location>
</feature>
<evidence type="ECO:0000313" key="3">
    <source>
        <dbReference type="EMBL" id="KAI5401587.1"/>
    </source>
</evidence>
<dbReference type="AlphaFoldDB" id="A0A9D5A8A9"/>
<protein>
    <recommendedName>
        <fullName evidence="5">Pentatricopeptide repeat-containing protein</fullName>
    </recommendedName>
</protein>
<comment type="caution">
    <text evidence="3">The sequence shown here is derived from an EMBL/GenBank/DDBJ whole genome shotgun (WGS) entry which is preliminary data.</text>
</comment>
<feature type="repeat" description="PPR" evidence="2">
    <location>
        <begin position="101"/>
        <end position="135"/>
    </location>
</feature>
<dbReference type="Gramene" id="Psat06G0616800-T2">
    <property type="protein sequence ID" value="KAI5401587.1"/>
    <property type="gene ID" value="KIW84_066168"/>
</dbReference>
<feature type="non-terminal residue" evidence="3">
    <location>
        <position position="172"/>
    </location>
</feature>
<keyword evidence="1" id="KW-0677">Repeat</keyword>
<proteinExistence type="predicted"/>
<reference evidence="3 4" key="1">
    <citation type="journal article" date="2022" name="Nat. Genet.">
        <title>Improved pea reference genome and pan-genome highlight genomic features and evolutionary characteristics.</title>
        <authorList>
            <person name="Yang T."/>
            <person name="Liu R."/>
            <person name="Luo Y."/>
            <person name="Hu S."/>
            <person name="Wang D."/>
            <person name="Wang C."/>
            <person name="Pandey M.K."/>
            <person name="Ge S."/>
            <person name="Xu Q."/>
            <person name="Li N."/>
            <person name="Li G."/>
            <person name="Huang Y."/>
            <person name="Saxena R.K."/>
            <person name="Ji Y."/>
            <person name="Li M."/>
            <person name="Yan X."/>
            <person name="He Y."/>
            <person name="Liu Y."/>
            <person name="Wang X."/>
            <person name="Xiang C."/>
            <person name="Varshney R.K."/>
            <person name="Ding H."/>
            <person name="Gao S."/>
            <person name="Zong X."/>
        </authorList>
    </citation>
    <scope>NUCLEOTIDE SEQUENCE [LARGE SCALE GENOMIC DNA]</scope>
    <source>
        <strain evidence="3 4">cv. Zhongwan 6</strain>
    </source>
</reference>